<dbReference type="Proteomes" id="UP001283361">
    <property type="component" value="Unassembled WGS sequence"/>
</dbReference>
<evidence type="ECO:0000256" key="1">
    <source>
        <dbReference type="SAM" id="MobiDB-lite"/>
    </source>
</evidence>
<protein>
    <submittedName>
        <fullName evidence="2">Uncharacterized protein</fullName>
    </submittedName>
</protein>
<gene>
    <name evidence="2" type="ORF">RRG08_019048</name>
</gene>
<dbReference type="EMBL" id="JAWDGP010002624">
    <property type="protein sequence ID" value="KAK3781422.1"/>
    <property type="molecule type" value="Genomic_DNA"/>
</dbReference>
<feature type="region of interest" description="Disordered" evidence="1">
    <location>
        <begin position="19"/>
        <end position="54"/>
    </location>
</feature>
<sequence length="80" mass="8501">MGGDGVRVPLDFCGTENLAGNVPPMHASHHQEKSGTASRHHVTKASSSRPKPALIRRAVTVRHGPRHVSGQHGDLSRPAV</sequence>
<keyword evidence="3" id="KW-1185">Reference proteome</keyword>
<proteinExistence type="predicted"/>
<reference evidence="2" key="1">
    <citation type="journal article" date="2023" name="G3 (Bethesda)">
        <title>A reference genome for the long-term kleptoplast-retaining sea slug Elysia crispata morphotype clarki.</title>
        <authorList>
            <person name="Eastman K.E."/>
            <person name="Pendleton A.L."/>
            <person name="Shaikh M.A."/>
            <person name="Suttiyut T."/>
            <person name="Ogas R."/>
            <person name="Tomko P."/>
            <person name="Gavelis G."/>
            <person name="Widhalm J.R."/>
            <person name="Wisecaver J.H."/>
        </authorList>
    </citation>
    <scope>NUCLEOTIDE SEQUENCE</scope>
    <source>
        <strain evidence="2">ECLA1</strain>
    </source>
</reference>
<comment type="caution">
    <text evidence="2">The sequence shown here is derived from an EMBL/GenBank/DDBJ whole genome shotgun (WGS) entry which is preliminary data.</text>
</comment>
<evidence type="ECO:0000313" key="2">
    <source>
        <dbReference type="EMBL" id="KAK3781422.1"/>
    </source>
</evidence>
<name>A0AAE1A748_9GAST</name>
<dbReference type="AlphaFoldDB" id="A0AAE1A748"/>
<organism evidence="2 3">
    <name type="scientific">Elysia crispata</name>
    <name type="common">lettuce slug</name>
    <dbReference type="NCBI Taxonomy" id="231223"/>
    <lineage>
        <taxon>Eukaryota</taxon>
        <taxon>Metazoa</taxon>
        <taxon>Spiralia</taxon>
        <taxon>Lophotrochozoa</taxon>
        <taxon>Mollusca</taxon>
        <taxon>Gastropoda</taxon>
        <taxon>Heterobranchia</taxon>
        <taxon>Euthyneura</taxon>
        <taxon>Panpulmonata</taxon>
        <taxon>Sacoglossa</taxon>
        <taxon>Placobranchoidea</taxon>
        <taxon>Plakobranchidae</taxon>
        <taxon>Elysia</taxon>
    </lineage>
</organism>
<accession>A0AAE1A748</accession>
<evidence type="ECO:0000313" key="3">
    <source>
        <dbReference type="Proteomes" id="UP001283361"/>
    </source>
</evidence>